<evidence type="ECO:0000313" key="3">
    <source>
        <dbReference type="Proteomes" id="UP000694005"/>
    </source>
</evidence>
<accession>A0A8D9GBS3</accession>
<proteinExistence type="predicted"/>
<evidence type="ECO:0000313" key="2">
    <source>
        <dbReference type="EMBL" id="CAG7874562.1"/>
    </source>
</evidence>
<protein>
    <submittedName>
        <fullName evidence="2">Uncharacterized protein</fullName>
    </submittedName>
</protein>
<dbReference type="AlphaFoldDB" id="A0A8D9GBS3"/>
<feature type="compositionally biased region" description="Low complexity" evidence="1">
    <location>
        <begin position="51"/>
        <end position="62"/>
    </location>
</feature>
<evidence type="ECO:0000256" key="1">
    <source>
        <dbReference type="SAM" id="MobiDB-lite"/>
    </source>
</evidence>
<reference evidence="2 3" key="1">
    <citation type="submission" date="2021-07" db="EMBL/GenBank/DDBJ databases">
        <authorList>
            <consortium name="Genoscope - CEA"/>
            <person name="William W."/>
        </authorList>
    </citation>
    <scope>NUCLEOTIDE SEQUENCE [LARGE SCALE GENOMIC DNA]</scope>
</reference>
<organism evidence="2 3">
    <name type="scientific">Brassica campestris</name>
    <name type="common">Field mustard</name>
    <dbReference type="NCBI Taxonomy" id="3711"/>
    <lineage>
        <taxon>Eukaryota</taxon>
        <taxon>Viridiplantae</taxon>
        <taxon>Streptophyta</taxon>
        <taxon>Embryophyta</taxon>
        <taxon>Tracheophyta</taxon>
        <taxon>Spermatophyta</taxon>
        <taxon>Magnoliopsida</taxon>
        <taxon>eudicotyledons</taxon>
        <taxon>Gunneridae</taxon>
        <taxon>Pentapetalae</taxon>
        <taxon>rosids</taxon>
        <taxon>malvids</taxon>
        <taxon>Brassicales</taxon>
        <taxon>Brassicaceae</taxon>
        <taxon>Brassiceae</taxon>
        <taxon>Brassica</taxon>
    </lineage>
</organism>
<feature type="region of interest" description="Disordered" evidence="1">
    <location>
        <begin position="51"/>
        <end position="75"/>
    </location>
</feature>
<gene>
    <name evidence="2" type="ORF">BRAPAZ1V2_A05P10830.2</name>
</gene>
<feature type="compositionally biased region" description="Basic residues" evidence="1">
    <location>
        <begin position="66"/>
        <end position="75"/>
    </location>
</feature>
<sequence>MHAIAAATRYKIRIDSLVDQCYSRTAYRAAYSKIINPVVEYESIEILSSGSSVSELEINPPASRRPPGRPRKNRILSRGEFQMRVPKRRTVCSRCKGSGHNRATCKVAI</sequence>
<dbReference type="Proteomes" id="UP000694005">
    <property type="component" value="Chromosome A05"/>
</dbReference>
<dbReference type="EMBL" id="LS974621">
    <property type="protein sequence ID" value="CAG7874562.1"/>
    <property type="molecule type" value="Genomic_DNA"/>
</dbReference>
<dbReference type="Gramene" id="A05p10830.2_BraZ1">
    <property type="protein sequence ID" value="A05p10830.2_BraZ1.CDS"/>
    <property type="gene ID" value="A05g10830.2_BraZ1"/>
</dbReference>
<name>A0A8D9GBS3_BRACM</name>